<dbReference type="AlphaFoldDB" id="A0A0F9VSC7"/>
<organism evidence="1">
    <name type="scientific">marine sediment metagenome</name>
    <dbReference type="NCBI Taxonomy" id="412755"/>
    <lineage>
        <taxon>unclassified sequences</taxon>
        <taxon>metagenomes</taxon>
        <taxon>ecological metagenomes</taxon>
    </lineage>
</organism>
<proteinExistence type="predicted"/>
<comment type="caution">
    <text evidence="1">The sequence shown here is derived from an EMBL/GenBank/DDBJ whole genome shotgun (WGS) entry which is preliminary data.</text>
</comment>
<name>A0A0F9VSC7_9ZZZZ</name>
<reference evidence="1" key="1">
    <citation type="journal article" date="2015" name="Nature">
        <title>Complex archaea that bridge the gap between prokaryotes and eukaryotes.</title>
        <authorList>
            <person name="Spang A."/>
            <person name="Saw J.H."/>
            <person name="Jorgensen S.L."/>
            <person name="Zaremba-Niedzwiedzka K."/>
            <person name="Martijn J."/>
            <person name="Lind A.E."/>
            <person name="van Eijk R."/>
            <person name="Schleper C."/>
            <person name="Guy L."/>
            <person name="Ettema T.J."/>
        </authorList>
    </citation>
    <scope>NUCLEOTIDE SEQUENCE</scope>
</reference>
<accession>A0A0F9VSC7</accession>
<protein>
    <submittedName>
        <fullName evidence="1">Uncharacterized protein</fullName>
    </submittedName>
</protein>
<dbReference type="EMBL" id="LAZR01000442">
    <property type="protein sequence ID" value="KKN68673.1"/>
    <property type="molecule type" value="Genomic_DNA"/>
</dbReference>
<evidence type="ECO:0000313" key="1">
    <source>
        <dbReference type="EMBL" id="KKN68673.1"/>
    </source>
</evidence>
<gene>
    <name evidence="1" type="ORF">LCGC14_0448640</name>
</gene>
<sequence>MSVGYKEILDDLHDLLNANDTFKNNVSRHDFSVIADSGSTAIVLRVGGFAHQGSGFGGEYAVGWDFFIDIYETYSAHIEEDVATLVKARDTVIDIIEKNTYLGKGPGNTSKITDAKLIRGDNLGVVFDEDNETPTHFTLSVLVEVQQQHSVTLAE</sequence>